<feature type="domain" description="AprE-like beta-barrel" evidence="2">
    <location>
        <begin position="323"/>
        <end position="402"/>
    </location>
</feature>
<dbReference type="STRING" id="687842.ASU31_24365"/>
<dbReference type="OrthoDB" id="7057889at2"/>
<keyword evidence="4" id="KW-1185">Reference proteome</keyword>
<protein>
    <recommendedName>
        <fullName evidence="2">AprE-like beta-barrel domain-containing protein</fullName>
    </recommendedName>
</protein>
<name>A0A0T5VJX5_9SPHI</name>
<accession>A0A0T5VJX5</accession>
<organism evidence="3 4">
    <name type="scientific">Pedobacter ginsenosidimutans</name>
    <dbReference type="NCBI Taxonomy" id="687842"/>
    <lineage>
        <taxon>Bacteria</taxon>
        <taxon>Pseudomonadati</taxon>
        <taxon>Bacteroidota</taxon>
        <taxon>Sphingobacteriia</taxon>
        <taxon>Sphingobacteriales</taxon>
        <taxon>Sphingobacteriaceae</taxon>
        <taxon>Pedobacter</taxon>
    </lineage>
</organism>
<dbReference type="Pfam" id="PF26002">
    <property type="entry name" value="Beta-barrel_AprE"/>
    <property type="match status" value="1"/>
</dbReference>
<evidence type="ECO:0000259" key="2">
    <source>
        <dbReference type="Pfam" id="PF26002"/>
    </source>
</evidence>
<keyword evidence="1" id="KW-0812">Transmembrane</keyword>
<evidence type="ECO:0000313" key="3">
    <source>
        <dbReference type="EMBL" id="KRT13509.1"/>
    </source>
</evidence>
<dbReference type="PANTHER" id="PTHR30386:SF28">
    <property type="entry name" value="EXPORTED PROTEIN"/>
    <property type="match status" value="1"/>
</dbReference>
<dbReference type="InterPro" id="IPR050739">
    <property type="entry name" value="MFP"/>
</dbReference>
<gene>
    <name evidence="3" type="ORF">ASU31_24365</name>
</gene>
<feature type="transmembrane region" description="Helical" evidence="1">
    <location>
        <begin position="24"/>
        <end position="46"/>
    </location>
</feature>
<sequence>MEDLNKLEFSEDVQDIITAVPNWMIRWGISLILVILLGVIFFSSIIRYPDVVKVRLKVSSLNIPKAIVAKKSGKLAVLSVTDGHFVKKDQILGFFETNANPESVLLVREVLKKIEHSFLHNFPLPKLPSTLNLGEIQSAYQVFHLDYLKYESTITGGYYSKRIQFIQKDLANIKLLRKQISSQKAIQKLELNNNKSNYLAYRKLFEKNVISRNEFFEEENKYLASKHPMQQTEISETNNQSAYNEKEQSLLEINHTIAEERSQFLQSLKKLESEIDAWMSTNALISPETGKLTFAGIIQRNQNVAQNQEVFIVNAGNTSFFGEVQIPQYNMGMIRKGQKTLIKLHSFPYEEFGMLNGHISSISDAAYKDSIFFANIDFEKIETKQQRIILKSGMMADAEIITNNTSLLMKLLKNANKIFFSH</sequence>
<dbReference type="InterPro" id="IPR058982">
    <property type="entry name" value="Beta-barrel_AprE"/>
</dbReference>
<dbReference type="Gene3D" id="2.40.30.170">
    <property type="match status" value="1"/>
</dbReference>
<dbReference type="PANTHER" id="PTHR30386">
    <property type="entry name" value="MEMBRANE FUSION SUBUNIT OF EMRAB-TOLC MULTIDRUG EFFLUX PUMP"/>
    <property type="match status" value="1"/>
</dbReference>
<comment type="caution">
    <text evidence="3">The sequence shown here is derived from an EMBL/GenBank/DDBJ whole genome shotgun (WGS) entry which is preliminary data.</text>
</comment>
<evidence type="ECO:0000256" key="1">
    <source>
        <dbReference type="SAM" id="Phobius"/>
    </source>
</evidence>
<dbReference type="EMBL" id="LMZQ01000042">
    <property type="protein sequence ID" value="KRT13509.1"/>
    <property type="molecule type" value="Genomic_DNA"/>
</dbReference>
<dbReference type="Proteomes" id="UP000051950">
    <property type="component" value="Unassembled WGS sequence"/>
</dbReference>
<proteinExistence type="predicted"/>
<keyword evidence="1" id="KW-1133">Transmembrane helix</keyword>
<keyword evidence="1" id="KW-0472">Membrane</keyword>
<dbReference type="RefSeq" id="WP_057934844.1">
    <property type="nucleotide sequence ID" value="NZ_LMZQ01000042.1"/>
</dbReference>
<evidence type="ECO:0000313" key="4">
    <source>
        <dbReference type="Proteomes" id="UP000051950"/>
    </source>
</evidence>
<dbReference type="AlphaFoldDB" id="A0A0T5VJX5"/>
<reference evidence="3 4" key="1">
    <citation type="submission" date="2015-11" db="EMBL/GenBank/DDBJ databases">
        <title>Sequence of Pedobacter ginsenosidimutans.</title>
        <authorList>
            <person name="Carson E."/>
            <person name="Keyser V."/>
            <person name="Newman J."/>
            <person name="Miller J."/>
        </authorList>
    </citation>
    <scope>NUCLEOTIDE SEQUENCE [LARGE SCALE GENOMIC DNA]</scope>
    <source>
        <strain evidence="3 4">KACC 14530</strain>
    </source>
</reference>